<accession>A0A927D0W6</accession>
<evidence type="ECO:0000313" key="4">
    <source>
        <dbReference type="Proteomes" id="UP000635142"/>
    </source>
</evidence>
<dbReference type="PANTHER" id="PTHR48100">
    <property type="entry name" value="BROAD-SPECIFICITY PHOSPHATASE YOR283W-RELATED"/>
    <property type="match status" value="1"/>
</dbReference>
<dbReference type="Gene3D" id="3.40.50.1240">
    <property type="entry name" value="Phosphoglycerate mutase-like"/>
    <property type="match status" value="1"/>
</dbReference>
<comment type="caution">
    <text evidence="3">The sequence shown here is derived from an EMBL/GenBank/DDBJ whole genome shotgun (WGS) entry which is preliminary data.</text>
</comment>
<organism evidence="3 4">
    <name type="scientific">Sulfitobacter aestuariivivens</name>
    <dbReference type="NCBI Taxonomy" id="2766981"/>
    <lineage>
        <taxon>Bacteria</taxon>
        <taxon>Pseudomonadati</taxon>
        <taxon>Pseudomonadota</taxon>
        <taxon>Alphaproteobacteria</taxon>
        <taxon>Rhodobacterales</taxon>
        <taxon>Roseobacteraceae</taxon>
        <taxon>Sulfitobacter</taxon>
    </lineage>
</organism>
<reference evidence="3" key="1">
    <citation type="submission" date="2020-08" db="EMBL/GenBank/DDBJ databases">
        <title>Sulfitobacter aestuariivivens sp. nov., isolated from a tidal flat.</title>
        <authorList>
            <person name="Park S."/>
            <person name="Yoon J.-H."/>
        </authorList>
    </citation>
    <scope>NUCLEOTIDE SEQUENCE</scope>
    <source>
        <strain evidence="3">TSTF-M16</strain>
    </source>
</reference>
<gene>
    <name evidence="3" type="ORF">H9Q16_03765</name>
</gene>
<dbReference type="GO" id="GO:0005737">
    <property type="term" value="C:cytoplasm"/>
    <property type="evidence" value="ECO:0007669"/>
    <property type="project" value="TreeGrafter"/>
</dbReference>
<dbReference type="GO" id="GO:0016791">
    <property type="term" value="F:phosphatase activity"/>
    <property type="evidence" value="ECO:0007669"/>
    <property type="project" value="TreeGrafter"/>
</dbReference>
<keyword evidence="4" id="KW-1185">Reference proteome</keyword>
<dbReference type="CDD" id="cd07067">
    <property type="entry name" value="HP_PGM_like"/>
    <property type="match status" value="1"/>
</dbReference>
<dbReference type="Proteomes" id="UP000635142">
    <property type="component" value="Unassembled WGS sequence"/>
</dbReference>
<evidence type="ECO:0000313" key="3">
    <source>
        <dbReference type="EMBL" id="MBD3663030.1"/>
    </source>
</evidence>
<dbReference type="InterPro" id="IPR013078">
    <property type="entry name" value="His_Pase_superF_clade-1"/>
</dbReference>
<dbReference type="SUPFAM" id="SSF53254">
    <property type="entry name" value="Phosphoglycerate mutase-like"/>
    <property type="match status" value="1"/>
</dbReference>
<proteinExistence type="predicted"/>
<dbReference type="InterPro" id="IPR050275">
    <property type="entry name" value="PGM_Phosphatase"/>
</dbReference>
<dbReference type="SMART" id="SM00855">
    <property type="entry name" value="PGAM"/>
    <property type="match status" value="1"/>
</dbReference>
<protein>
    <submittedName>
        <fullName evidence="3">Histidine phosphatase family protein</fullName>
    </submittedName>
</protein>
<dbReference type="RefSeq" id="WP_191074019.1">
    <property type="nucleotide sequence ID" value="NZ_JACTAG010000001.1"/>
</dbReference>
<evidence type="ECO:0000256" key="2">
    <source>
        <dbReference type="PIRSR" id="PIRSR613078-2"/>
    </source>
</evidence>
<dbReference type="Pfam" id="PF00300">
    <property type="entry name" value="His_Phos_1"/>
    <property type="match status" value="1"/>
</dbReference>
<sequence length="193" mass="21029">MRIYPPIWFLRHGQTVWNKAYRLQGQLDSPLTDQGIAEARRQAVVIAPVLKEAPAIWVSPLGRARQTADIALDGASYQTDPRLMEIHAGRWQGMLRTEIMDAQPDWAACAPSALEIYEAAEGGEGIAAFEARILAFLRDLSGPTVIVAHGLLGQVLRAHVLGADVGQAGALSNLQGVVYHLRDGQEYVLEAPE</sequence>
<name>A0A927D0W6_9RHOB</name>
<dbReference type="EMBL" id="JACTAG010000001">
    <property type="protein sequence ID" value="MBD3663030.1"/>
    <property type="molecule type" value="Genomic_DNA"/>
</dbReference>
<feature type="active site" description="Tele-phosphohistidine intermediate" evidence="1">
    <location>
        <position position="12"/>
    </location>
</feature>
<dbReference type="InterPro" id="IPR029033">
    <property type="entry name" value="His_PPase_superfam"/>
</dbReference>
<feature type="binding site" evidence="2">
    <location>
        <position position="63"/>
    </location>
    <ligand>
        <name>substrate</name>
    </ligand>
</feature>
<feature type="binding site" evidence="2">
    <location>
        <begin position="11"/>
        <end position="18"/>
    </location>
    <ligand>
        <name>substrate</name>
    </ligand>
</feature>
<dbReference type="PANTHER" id="PTHR48100:SF1">
    <property type="entry name" value="HISTIDINE PHOSPHATASE FAMILY PROTEIN-RELATED"/>
    <property type="match status" value="1"/>
</dbReference>
<feature type="active site" description="Proton donor/acceptor" evidence="1">
    <location>
        <position position="85"/>
    </location>
</feature>
<dbReference type="AlphaFoldDB" id="A0A927D0W6"/>
<evidence type="ECO:0000256" key="1">
    <source>
        <dbReference type="PIRSR" id="PIRSR613078-1"/>
    </source>
</evidence>